<reference evidence="2 3" key="1">
    <citation type="journal article" date="2016" name="Mol. Biol. Evol.">
        <title>Comparative Genomics of Early-Diverging Mushroom-Forming Fungi Provides Insights into the Origins of Lignocellulose Decay Capabilities.</title>
        <authorList>
            <person name="Nagy L.G."/>
            <person name="Riley R."/>
            <person name="Tritt A."/>
            <person name="Adam C."/>
            <person name="Daum C."/>
            <person name="Floudas D."/>
            <person name="Sun H."/>
            <person name="Yadav J.S."/>
            <person name="Pangilinan J."/>
            <person name="Larsson K.H."/>
            <person name="Matsuura K."/>
            <person name="Barry K."/>
            <person name="Labutti K."/>
            <person name="Kuo R."/>
            <person name="Ohm R.A."/>
            <person name="Bhattacharya S.S."/>
            <person name="Shirouzu T."/>
            <person name="Yoshinaga Y."/>
            <person name="Martin F.M."/>
            <person name="Grigoriev I.V."/>
            <person name="Hibbett D.S."/>
        </authorList>
    </citation>
    <scope>NUCLEOTIDE SEQUENCE [LARGE SCALE GENOMIC DNA]</scope>
    <source>
        <strain evidence="2 3">CBS 109695</strain>
    </source>
</reference>
<proteinExistence type="predicted"/>
<sequence>MSISRFISAVNTGQVKVMTYGYPIDSDGNPIKPSLLEAHSGNTMCPQSYCWCSLPCRFFQVRRGDLVGKHAFACYHRPGHKSCSLFVVVDEILESPNILYHEYSPLKMPEDPQPIAPLCGKAISIPSSSGSGSSQAGASFDPDMPVLVAPPHRQVISISSSSSSSLGQPEAIPLSKCRPTLQSKAKECFPSPRMFLASWAVIYSSGTPFWRGSQPAASTSTDNVKHKDSPPVVSGSSSDPSDPKWYRNFTYSGYSLPHPKPDGAGTYHKALALWTLPLGDTTNLRLSPIPHVTPTHGAAKVERDLLSPDGVPAHELWNLWEACPSCERVIFGLKLRLHIICDLTHL</sequence>
<dbReference type="OrthoDB" id="10532856at2759"/>
<keyword evidence="3" id="KW-1185">Reference proteome</keyword>
<gene>
    <name evidence="2" type="ORF">FIBSPDRAFT_962397</name>
</gene>
<evidence type="ECO:0000313" key="2">
    <source>
        <dbReference type="EMBL" id="KZP11295.1"/>
    </source>
</evidence>
<name>A0A166A6J4_9AGAM</name>
<accession>A0A166A6J4</accession>
<feature type="region of interest" description="Disordered" evidence="1">
    <location>
        <begin position="212"/>
        <end position="241"/>
    </location>
</feature>
<dbReference type="Proteomes" id="UP000076532">
    <property type="component" value="Unassembled WGS sequence"/>
</dbReference>
<dbReference type="AlphaFoldDB" id="A0A166A6J4"/>
<evidence type="ECO:0000256" key="1">
    <source>
        <dbReference type="SAM" id="MobiDB-lite"/>
    </source>
</evidence>
<dbReference type="EMBL" id="KV417665">
    <property type="protein sequence ID" value="KZP11295.1"/>
    <property type="molecule type" value="Genomic_DNA"/>
</dbReference>
<protein>
    <submittedName>
        <fullName evidence="2">Uncharacterized protein</fullName>
    </submittedName>
</protein>
<feature type="compositionally biased region" description="Low complexity" evidence="1">
    <location>
        <begin position="230"/>
        <end position="240"/>
    </location>
</feature>
<organism evidence="2 3">
    <name type="scientific">Athelia psychrophila</name>
    <dbReference type="NCBI Taxonomy" id="1759441"/>
    <lineage>
        <taxon>Eukaryota</taxon>
        <taxon>Fungi</taxon>
        <taxon>Dikarya</taxon>
        <taxon>Basidiomycota</taxon>
        <taxon>Agaricomycotina</taxon>
        <taxon>Agaricomycetes</taxon>
        <taxon>Agaricomycetidae</taxon>
        <taxon>Atheliales</taxon>
        <taxon>Atheliaceae</taxon>
        <taxon>Athelia</taxon>
    </lineage>
</organism>
<evidence type="ECO:0000313" key="3">
    <source>
        <dbReference type="Proteomes" id="UP000076532"/>
    </source>
</evidence>